<keyword evidence="2" id="KW-0255">Endonuclease</keyword>
<dbReference type="Proteomes" id="UP000831607">
    <property type="component" value="Chromosome"/>
</dbReference>
<dbReference type="NCBIfam" id="TIGR04123">
    <property type="entry name" value="P_estr_lig_assc"/>
    <property type="match status" value="1"/>
</dbReference>
<keyword evidence="2" id="KW-0378">Hydrolase</keyword>
<feature type="domain" description="Calcineurin-like phosphoesterase" evidence="1">
    <location>
        <begin position="28"/>
        <end position="123"/>
    </location>
</feature>
<dbReference type="Gene3D" id="3.60.21.10">
    <property type="match status" value="1"/>
</dbReference>
<evidence type="ECO:0000313" key="2">
    <source>
        <dbReference type="EMBL" id="UOD49383.1"/>
    </source>
</evidence>
<dbReference type="PANTHER" id="PTHR39323:SF1">
    <property type="entry name" value="BLR1149 PROTEIN"/>
    <property type="match status" value="1"/>
</dbReference>
<dbReference type="PIRSF" id="PIRSF000887">
    <property type="entry name" value="Pesterase_MJ0037"/>
    <property type="match status" value="1"/>
</dbReference>
<dbReference type="GO" id="GO:0016787">
    <property type="term" value="F:hydrolase activity"/>
    <property type="evidence" value="ECO:0007669"/>
    <property type="project" value="UniProtKB-KW"/>
</dbReference>
<organism evidence="2 3">
    <name type="scientific">Orrella daihaiensis</name>
    <dbReference type="NCBI Taxonomy" id="2782176"/>
    <lineage>
        <taxon>Bacteria</taxon>
        <taxon>Pseudomonadati</taxon>
        <taxon>Pseudomonadota</taxon>
        <taxon>Betaproteobacteria</taxon>
        <taxon>Burkholderiales</taxon>
        <taxon>Alcaligenaceae</taxon>
        <taxon>Orrella</taxon>
    </lineage>
</organism>
<sequence length="224" mass="24459">MPEQTDIKFGELFLSLLPSGAAFSHDHRTLFVADVHLGKAASYRRLGQPVPQGTTTQTLQQLSNDIDNCKVKHLVVLGDLLHGPLVHKSSSTLEAIARWRTDHLAMQITLIRGNHDDRAGDPPAALDIDVVDEPFIFASVVCRHEMGACATDSGFVMSGHIHPVVVLQGRARERLRLACFVVGEKHLILPAYGAFTGGHAYNPSPNESLYVIADQVVMKLPRSS</sequence>
<evidence type="ECO:0000259" key="1">
    <source>
        <dbReference type="Pfam" id="PF00149"/>
    </source>
</evidence>
<dbReference type="InterPro" id="IPR026336">
    <property type="entry name" value="PdeM-like"/>
</dbReference>
<keyword evidence="3" id="KW-1185">Reference proteome</keyword>
<dbReference type="InterPro" id="IPR029052">
    <property type="entry name" value="Metallo-depent_PP-like"/>
</dbReference>
<dbReference type="EC" id="3.1.-.-" evidence="2"/>
<dbReference type="GO" id="GO:0004519">
    <property type="term" value="F:endonuclease activity"/>
    <property type="evidence" value="ECO:0007669"/>
    <property type="project" value="UniProtKB-KW"/>
</dbReference>
<dbReference type="PANTHER" id="PTHR39323">
    <property type="entry name" value="BLR1149 PROTEIN"/>
    <property type="match status" value="1"/>
</dbReference>
<name>A0ABY4AHJ7_9BURK</name>
<gene>
    <name evidence="2" type="primary">pdeM</name>
    <name evidence="2" type="ORF">DHf2319_07730</name>
</gene>
<keyword evidence="2" id="KW-0540">Nuclease</keyword>
<dbReference type="InterPro" id="IPR004843">
    <property type="entry name" value="Calcineurin-like_PHP"/>
</dbReference>
<reference evidence="2 3" key="1">
    <citation type="submission" date="2020-11" db="EMBL/GenBank/DDBJ databases">
        <title>Algicoccus daihaiensis sp.nov., isolated from Daihai Lake in Inner Mongolia.</title>
        <authorList>
            <person name="Kai J."/>
        </authorList>
    </citation>
    <scope>NUCLEOTIDE SEQUENCE [LARGE SCALE GENOMIC DNA]</scope>
    <source>
        <strain evidence="3">f23</strain>
    </source>
</reference>
<dbReference type="EMBL" id="CP063982">
    <property type="protein sequence ID" value="UOD49383.1"/>
    <property type="molecule type" value="Genomic_DNA"/>
</dbReference>
<protein>
    <submittedName>
        <fullName evidence="2">Ligase-associated DNA damage response endonuclease PdeM</fullName>
        <ecNumber evidence="2">3.1.-.-</ecNumber>
    </submittedName>
</protein>
<dbReference type="Pfam" id="PF00149">
    <property type="entry name" value="Metallophos"/>
    <property type="match status" value="1"/>
</dbReference>
<evidence type="ECO:0000313" key="3">
    <source>
        <dbReference type="Proteomes" id="UP000831607"/>
    </source>
</evidence>
<accession>A0ABY4AHJ7</accession>
<dbReference type="SUPFAM" id="SSF56300">
    <property type="entry name" value="Metallo-dependent phosphatases"/>
    <property type="match status" value="1"/>
</dbReference>
<dbReference type="GO" id="GO:0016874">
    <property type="term" value="F:ligase activity"/>
    <property type="evidence" value="ECO:0007669"/>
    <property type="project" value="UniProtKB-KW"/>
</dbReference>
<dbReference type="InterPro" id="IPR024173">
    <property type="entry name" value="Pesterase_MJ0037-like"/>
</dbReference>
<proteinExistence type="predicted"/>
<keyword evidence="2" id="KW-0436">Ligase</keyword>
<dbReference type="RefSeq" id="WP_243477543.1">
    <property type="nucleotide sequence ID" value="NZ_CP063982.1"/>
</dbReference>